<dbReference type="EMBL" id="ML122268">
    <property type="protein sequence ID" value="RPD59915.1"/>
    <property type="molecule type" value="Genomic_DNA"/>
</dbReference>
<dbReference type="AlphaFoldDB" id="A0A5C2S7R5"/>
<organism evidence="2 3">
    <name type="scientific">Lentinus tigrinus ALCF2SS1-6</name>
    <dbReference type="NCBI Taxonomy" id="1328759"/>
    <lineage>
        <taxon>Eukaryota</taxon>
        <taxon>Fungi</taxon>
        <taxon>Dikarya</taxon>
        <taxon>Basidiomycota</taxon>
        <taxon>Agaricomycotina</taxon>
        <taxon>Agaricomycetes</taxon>
        <taxon>Polyporales</taxon>
        <taxon>Polyporaceae</taxon>
        <taxon>Lentinus</taxon>
    </lineage>
</organism>
<name>A0A5C2S7R5_9APHY</name>
<feature type="region of interest" description="Disordered" evidence="1">
    <location>
        <begin position="1"/>
        <end position="26"/>
    </location>
</feature>
<evidence type="ECO:0000256" key="1">
    <source>
        <dbReference type="SAM" id="MobiDB-lite"/>
    </source>
</evidence>
<protein>
    <submittedName>
        <fullName evidence="2">Uncharacterized protein</fullName>
    </submittedName>
</protein>
<proteinExistence type="predicted"/>
<keyword evidence="3" id="KW-1185">Reference proteome</keyword>
<feature type="region of interest" description="Disordered" evidence="1">
    <location>
        <begin position="51"/>
        <end position="82"/>
    </location>
</feature>
<accession>A0A5C2S7R5</accession>
<evidence type="ECO:0000313" key="2">
    <source>
        <dbReference type="EMBL" id="RPD59915.1"/>
    </source>
</evidence>
<gene>
    <name evidence="2" type="ORF">L227DRAFT_117860</name>
</gene>
<dbReference type="Proteomes" id="UP000313359">
    <property type="component" value="Unassembled WGS sequence"/>
</dbReference>
<evidence type="ECO:0000313" key="3">
    <source>
        <dbReference type="Proteomes" id="UP000313359"/>
    </source>
</evidence>
<reference evidence="2" key="1">
    <citation type="journal article" date="2018" name="Genome Biol. Evol.">
        <title>Genomics and development of Lentinus tigrinus, a white-rot wood-decaying mushroom with dimorphic fruiting bodies.</title>
        <authorList>
            <person name="Wu B."/>
            <person name="Xu Z."/>
            <person name="Knudson A."/>
            <person name="Carlson A."/>
            <person name="Chen N."/>
            <person name="Kovaka S."/>
            <person name="LaButti K."/>
            <person name="Lipzen A."/>
            <person name="Pennachio C."/>
            <person name="Riley R."/>
            <person name="Schakwitz W."/>
            <person name="Umezawa K."/>
            <person name="Ohm R.A."/>
            <person name="Grigoriev I.V."/>
            <person name="Nagy L.G."/>
            <person name="Gibbons J."/>
            <person name="Hibbett D."/>
        </authorList>
    </citation>
    <scope>NUCLEOTIDE SEQUENCE [LARGE SCALE GENOMIC DNA]</scope>
    <source>
        <strain evidence="2">ALCF2SS1-6</strain>
    </source>
</reference>
<feature type="compositionally biased region" description="Basic and acidic residues" evidence="1">
    <location>
        <begin position="7"/>
        <end position="18"/>
    </location>
</feature>
<sequence>MFRGGFHPREGIWGDTRRVGAGSKMRGEMHRRVVTAGMIDERTSGLSILSDVEPKEDSARSGRNVSAAKCRRSGNPSSDAADTRIKWRAGGGELVCPVRRPHTYAPARQPPPCADAISCGDLYGALLRRRQRSKLGSTTQQASASIAMAQAAWLPLSASTERRSEFGM</sequence>